<keyword evidence="5 8" id="KW-0378">Hydrolase</keyword>
<dbReference type="PANTHER" id="PTHR21039">
    <property type="entry name" value="HISTIDINOL PHOSPHATASE-RELATED"/>
    <property type="match status" value="1"/>
</dbReference>
<dbReference type="EC" id="3.1.3.15" evidence="3 8"/>
<evidence type="ECO:0000256" key="7">
    <source>
        <dbReference type="ARBA" id="ARBA00049158"/>
    </source>
</evidence>
<dbReference type="Pfam" id="PF02811">
    <property type="entry name" value="PHP"/>
    <property type="match status" value="1"/>
</dbReference>
<keyword evidence="6 8" id="KW-0368">Histidine biosynthesis</keyword>
<evidence type="ECO:0000256" key="5">
    <source>
        <dbReference type="ARBA" id="ARBA00022801"/>
    </source>
</evidence>
<evidence type="ECO:0000256" key="2">
    <source>
        <dbReference type="ARBA" id="ARBA00009152"/>
    </source>
</evidence>
<comment type="caution">
    <text evidence="10">The sequence shown here is derived from an EMBL/GenBank/DDBJ whole genome shotgun (WGS) entry which is preliminary data.</text>
</comment>
<gene>
    <name evidence="10" type="ORF">DXC51_19300</name>
</gene>
<protein>
    <recommendedName>
        <fullName evidence="3 8">Histidinol-phosphatase</fullName>
        <shortName evidence="8">HolPase</shortName>
        <ecNumber evidence="3 8">3.1.3.15</ecNumber>
    </recommendedName>
</protein>
<name>A0A3E3I029_9FIRM</name>
<dbReference type="NCBIfam" id="TIGR01856">
    <property type="entry name" value="hisJ_fam"/>
    <property type="match status" value="1"/>
</dbReference>
<comment type="pathway">
    <text evidence="1 8">Amino-acid biosynthesis; L-histidine biosynthesis; L-histidine from 5-phospho-alpha-D-ribose 1-diphosphate: step 8/9.</text>
</comment>
<dbReference type="InterPro" id="IPR003141">
    <property type="entry name" value="Pol/His_phosphatase_N"/>
</dbReference>
<dbReference type="GeneID" id="97988958"/>
<comment type="catalytic activity">
    <reaction evidence="7 8">
        <text>L-histidinol phosphate + H2O = L-histidinol + phosphate</text>
        <dbReference type="Rhea" id="RHEA:14465"/>
        <dbReference type="ChEBI" id="CHEBI:15377"/>
        <dbReference type="ChEBI" id="CHEBI:43474"/>
        <dbReference type="ChEBI" id="CHEBI:57699"/>
        <dbReference type="ChEBI" id="CHEBI:57980"/>
        <dbReference type="EC" id="3.1.3.15"/>
    </reaction>
</comment>
<dbReference type="RefSeq" id="WP_117545192.1">
    <property type="nucleotide sequence ID" value="NZ_QVLV01000015.1"/>
</dbReference>
<evidence type="ECO:0000313" key="10">
    <source>
        <dbReference type="EMBL" id="RGE57510.1"/>
    </source>
</evidence>
<dbReference type="UniPathway" id="UPA00031">
    <property type="reaction ID" value="UER00013"/>
</dbReference>
<keyword evidence="11" id="KW-1185">Reference proteome</keyword>
<reference evidence="10" key="1">
    <citation type="submission" date="2018-08" db="EMBL/GenBank/DDBJ databases">
        <title>A genome reference for cultivated species of the human gut microbiota.</title>
        <authorList>
            <person name="Zou Y."/>
            <person name="Xue W."/>
            <person name="Luo G."/>
        </authorList>
    </citation>
    <scope>NUCLEOTIDE SEQUENCE [LARGE SCALE GENOMIC DNA]</scope>
    <source>
        <strain evidence="10">TF05-5AC</strain>
    </source>
</reference>
<dbReference type="Proteomes" id="UP000260812">
    <property type="component" value="Unassembled WGS sequence"/>
</dbReference>
<dbReference type="GO" id="GO:0005737">
    <property type="term" value="C:cytoplasm"/>
    <property type="evidence" value="ECO:0007669"/>
    <property type="project" value="TreeGrafter"/>
</dbReference>
<dbReference type="Gene3D" id="3.20.20.140">
    <property type="entry name" value="Metal-dependent hydrolases"/>
    <property type="match status" value="1"/>
</dbReference>
<dbReference type="EMBL" id="QVLV01000015">
    <property type="protein sequence ID" value="RGE57510.1"/>
    <property type="molecule type" value="Genomic_DNA"/>
</dbReference>
<keyword evidence="4 8" id="KW-0028">Amino-acid biosynthesis</keyword>
<accession>A0A3E3I029</accession>
<dbReference type="SUPFAM" id="SSF89550">
    <property type="entry name" value="PHP domain-like"/>
    <property type="match status" value="1"/>
</dbReference>
<evidence type="ECO:0000256" key="1">
    <source>
        <dbReference type="ARBA" id="ARBA00004970"/>
    </source>
</evidence>
<comment type="similarity">
    <text evidence="2 8">Belongs to the PHP hydrolase family. HisK subfamily.</text>
</comment>
<dbReference type="InterPro" id="IPR010140">
    <property type="entry name" value="Histidinol_P_phosphatase_HisJ"/>
</dbReference>
<dbReference type="AlphaFoldDB" id="A0A3E3I029"/>
<evidence type="ECO:0000259" key="9">
    <source>
        <dbReference type="SMART" id="SM00481"/>
    </source>
</evidence>
<dbReference type="SMART" id="SM00481">
    <property type="entry name" value="POLIIIAc"/>
    <property type="match status" value="1"/>
</dbReference>
<evidence type="ECO:0000256" key="6">
    <source>
        <dbReference type="ARBA" id="ARBA00023102"/>
    </source>
</evidence>
<organism evidence="10 11">
    <name type="scientific">Eisenbergiella massiliensis</name>
    <dbReference type="NCBI Taxonomy" id="1720294"/>
    <lineage>
        <taxon>Bacteria</taxon>
        <taxon>Bacillati</taxon>
        <taxon>Bacillota</taxon>
        <taxon>Clostridia</taxon>
        <taxon>Lachnospirales</taxon>
        <taxon>Lachnospiraceae</taxon>
        <taxon>Eisenbergiella</taxon>
    </lineage>
</organism>
<feature type="domain" description="Polymerase/histidinol phosphatase N-terminal" evidence="9">
    <location>
        <begin position="5"/>
        <end position="91"/>
    </location>
</feature>
<evidence type="ECO:0000256" key="8">
    <source>
        <dbReference type="RuleBase" id="RU366003"/>
    </source>
</evidence>
<dbReference type="GO" id="GO:0004401">
    <property type="term" value="F:histidinol-phosphatase activity"/>
    <property type="evidence" value="ECO:0007669"/>
    <property type="project" value="UniProtKB-UniRule"/>
</dbReference>
<dbReference type="GO" id="GO:0000105">
    <property type="term" value="P:L-histidine biosynthetic process"/>
    <property type="evidence" value="ECO:0007669"/>
    <property type="project" value="UniProtKB-UniRule"/>
</dbReference>
<dbReference type="InterPro" id="IPR016195">
    <property type="entry name" value="Pol/histidinol_Pase-like"/>
</dbReference>
<evidence type="ECO:0000256" key="4">
    <source>
        <dbReference type="ARBA" id="ARBA00022605"/>
    </source>
</evidence>
<sequence>MAIRADFHLHSSFSGDSKAPMGEMVERGIALGLGQMCFTEHMDFDFPVSEGIPKGFFEVNTDAYLYELLRCRAVYGDRIKLCFGVELGLQAYLAEVQEGYVNSFPFDFIIGSSHLCNGKDPYDAGFFAGRSEEEAYREYFESIIDNLEVFHDFDIYGHLDYVVRYGPDQDKFYTYEKYRDLFERMLELLLENGIGVEVNTGGIGYGLKELHPCREVLKRYHDLGGEIVTVGSDAHRPADICREFKRAEEFLRDCGFSYYTVFDKRTASFIKL</sequence>
<dbReference type="PANTHER" id="PTHR21039:SF0">
    <property type="entry name" value="HISTIDINOL-PHOSPHATASE"/>
    <property type="match status" value="1"/>
</dbReference>
<evidence type="ECO:0000256" key="3">
    <source>
        <dbReference type="ARBA" id="ARBA00013085"/>
    </source>
</evidence>
<evidence type="ECO:0000313" key="11">
    <source>
        <dbReference type="Proteomes" id="UP000260812"/>
    </source>
</evidence>
<proteinExistence type="inferred from homology"/>
<dbReference type="InterPro" id="IPR004013">
    <property type="entry name" value="PHP_dom"/>
</dbReference>